<organism evidence="4 5">
    <name type="scientific">Cellulomonas fulva</name>
    <dbReference type="NCBI Taxonomy" id="2835530"/>
    <lineage>
        <taxon>Bacteria</taxon>
        <taxon>Bacillati</taxon>
        <taxon>Actinomycetota</taxon>
        <taxon>Actinomycetes</taxon>
        <taxon>Micrococcales</taxon>
        <taxon>Cellulomonadaceae</taxon>
        <taxon>Cellulomonas</taxon>
    </lineage>
</organism>
<sequence>MSPDDQHLDHQLDQHVDDETLTLLALGEDAGTAVEQEHVAVCARCSDEVAALSEVALAARTSAPLVAPPAHVWESVADELALADRTLPELPGAGDEDASPHPGAPAAVVPLRPPRRRAWTWVAAAAAVGVVVGGVGTWAAVRQPAWDVVASAVLEPLPGWDALGEALVETDSSGRRVLVVDLADDVPAGGFREVWLLRPDVSGLVSVGTLDGTSGRFDLPEGLDLAEFSVVDVSQEVFDGDPAHSGDSIVRGPLRS</sequence>
<evidence type="ECO:0000259" key="3">
    <source>
        <dbReference type="Pfam" id="PF10099"/>
    </source>
</evidence>
<feature type="region of interest" description="Disordered" evidence="1">
    <location>
        <begin position="88"/>
        <end position="109"/>
    </location>
</feature>
<keyword evidence="2" id="KW-0812">Transmembrane</keyword>
<keyword evidence="5" id="KW-1185">Reference proteome</keyword>
<evidence type="ECO:0000256" key="2">
    <source>
        <dbReference type="SAM" id="Phobius"/>
    </source>
</evidence>
<name>A0ABS5TWP3_9CELL</name>
<feature type="domain" description="Anti-sigma K factor RskA C-terminal" evidence="3">
    <location>
        <begin position="122"/>
        <end position="247"/>
    </location>
</feature>
<dbReference type="InterPro" id="IPR018764">
    <property type="entry name" value="RskA_C"/>
</dbReference>
<gene>
    <name evidence="4" type="ORF">KIN34_04610</name>
</gene>
<keyword evidence="2" id="KW-1133">Transmembrane helix</keyword>
<feature type="transmembrane region" description="Helical" evidence="2">
    <location>
        <begin position="118"/>
        <end position="141"/>
    </location>
</feature>
<evidence type="ECO:0000313" key="5">
    <source>
        <dbReference type="Proteomes" id="UP000722125"/>
    </source>
</evidence>
<dbReference type="RefSeq" id="WP_214347343.1">
    <property type="nucleotide sequence ID" value="NZ_JAHBOH010000001.1"/>
</dbReference>
<dbReference type="EMBL" id="JAHBOH010000001">
    <property type="protein sequence ID" value="MBT0993566.1"/>
    <property type="molecule type" value="Genomic_DNA"/>
</dbReference>
<evidence type="ECO:0000313" key="4">
    <source>
        <dbReference type="EMBL" id="MBT0993566.1"/>
    </source>
</evidence>
<comment type="caution">
    <text evidence="4">The sequence shown here is derived from an EMBL/GenBank/DDBJ whole genome shotgun (WGS) entry which is preliminary data.</text>
</comment>
<dbReference type="Pfam" id="PF10099">
    <property type="entry name" value="RskA_C"/>
    <property type="match status" value="1"/>
</dbReference>
<reference evidence="4 5" key="1">
    <citation type="submission" date="2021-05" db="EMBL/GenBank/DDBJ databases">
        <title>Description of Cellulomonas sp. DKR-3 sp. nov.</title>
        <authorList>
            <person name="Dahal R.H."/>
            <person name="Chaudhary D.K."/>
        </authorList>
    </citation>
    <scope>NUCLEOTIDE SEQUENCE [LARGE SCALE GENOMIC DNA]</scope>
    <source>
        <strain evidence="4 5">DKR-3</strain>
    </source>
</reference>
<protein>
    <submittedName>
        <fullName evidence="4">Anti-sigma factor</fullName>
    </submittedName>
</protein>
<evidence type="ECO:0000256" key="1">
    <source>
        <dbReference type="SAM" id="MobiDB-lite"/>
    </source>
</evidence>
<keyword evidence="2" id="KW-0472">Membrane</keyword>
<dbReference type="Proteomes" id="UP000722125">
    <property type="component" value="Unassembled WGS sequence"/>
</dbReference>
<accession>A0ABS5TWP3</accession>
<proteinExistence type="predicted"/>